<evidence type="ECO:0008006" key="4">
    <source>
        <dbReference type="Google" id="ProtNLM"/>
    </source>
</evidence>
<feature type="signal peptide" evidence="1">
    <location>
        <begin position="1"/>
        <end position="23"/>
    </location>
</feature>
<organism evidence="2 3">
    <name type="scientific">Candidatus Cryptobacteroides merdipullorum</name>
    <dbReference type="NCBI Taxonomy" id="2840771"/>
    <lineage>
        <taxon>Bacteria</taxon>
        <taxon>Pseudomonadati</taxon>
        <taxon>Bacteroidota</taxon>
        <taxon>Bacteroidia</taxon>
        <taxon>Bacteroidales</taxon>
        <taxon>Candidatus Cryptobacteroides</taxon>
    </lineage>
</organism>
<feature type="chain" id="PRO_5038886631" description="6-bladed beta-propeller" evidence="1">
    <location>
        <begin position="24"/>
        <end position="364"/>
    </location>
</feature>
<evidence type="ECO:0000313" key="2">
    <source>
        <dbReference type="EMBL" id="HIT46874.1"/>
    </source>
</evidence>
<proteinExistence type="predicted"/>
<dbReference type="AlphaFoldDB" id="A0A9D1GN85"/>
<accession>A0A9D1GN85</accession>
<protein>
    <recommendedName>
        <fullName evidence="4">6-bladed beta-propeller</fullName>
    </recommendedName>
</protein>
<gene>
    <name evidence="2" type="ORF">IAC35_03340</name>
</gene>
<evidence type="ECO:0000256" key="1">
    <source>
        <dbReference type="SAM" id="SignalP"/>
    </source>
</evidence>
<dbReference type="SUPFAM" id="SSF50969">
    <property type="entry name" value="YVTN repeat-like/Quinoprotein amine dehydrogenase"/>
    <property type="match status" value="1"/>
</dbReference>
<dbReference type="PROSITE" id="PS51257">
    <property type="entry name" value="PROKAR_LIPOPROTEIN"/>
    <property type="match status" value="1"/>
</dbReference>
<reference evidence="2" key="1">
    <citation type="submission" date="2020-10" db="EMBL/GenBank/DDBJ databases">
        <authorList>
            <person name="Gilroy R."/>
        </authorList>
    </citation>
    <scope>NUCLEOTIDE SEQUENCE</scope>
    <source>
        <strain evidence="2">ChiHecec2B26-709</strain>
    </source>
</reference>
<comment type="caution">
    <text evidence="2">The sequence shown here is derived from an EMBL/GenBank/DDBJ whole genome shotgun (WGS) entry which is preliminary data.</text>
</comment>
<evidence type="ECO:0000313" key="3">
    <source>
        <dbReference type="Proteomes" id="UP000886881"/>
    </source>
</evidence>
<sequence>MTAIRLFMHAALPGILGAMVCVAAACTQRSDCELVLDDFSEVVRIAPSDSVDLEQFGISTPSSVIPYRDWLILKLSGGTHLVDIVKPSTGERIECFRIGRGPGEINLVMTIQAIDSLLYVFDAGKQTYYTLDIERTIEERQQVLKDEIPLNSGNGVDVFNRPMFMYKYGSGYLSSFINGDNTWFCSLNDGLDIVTEIPLVNFRSTDELSALENSAFQLSSLFSASPSGTKGVAAMADCGTFSVFDINGDSLTERVRKIYYEPRLYSLEGKMISPAHDRSNTQAFYSAASTEENIYLLFSGKQLGDMTDPTYECSHLLVYDWDGNPIRRYELEHPITSIHLQAGRIYGVSTFPTAAYYVYELPQG</sequence>
<keyword evidence="1" id="KW-0732">Signal</keyword>
<reference evidence="2" key="2">
    <citation type="journal article" date="2021" name="PeerJ">
        <title>Extensive microbial diversity within the chicken gut microbiome revealed by metagenomics and culture.</title>
        <authorList>
            <person name="Gilroy R."/>
            <person name="Ravi A."/>
            <person name="Getino M."/>
            <person name="Pursley I."/>
            <person name="Horton D.L."/>
            <person name="Alikhan N.F."/>
            <person name="Baker D."/>
            <person name="Gharbi K."/>
            <person name="Hall N."/>
            <person name="Watson M."/>
            <person name="Adriaenssens E.M."/>
            <person name="Foster-Nyarko E."/>
            <person name="Jarju S."/>
            <person name="Secka A."/>
            <person name="Antonio M."/>
            <person name="Oren A."/>
            <person name="Chaudhuri R.R."/>
            <person name="La Ragione R."/>
            <person name="Hildebrand F."/>
            <person name="Pallen M.J."/>
        </authorList>
    </citation>
    <scope>NUCLEOTIDE SEQUENCE</scope>
    <source>
        <strain evidence="2">ChiHecec2B26-709</strain>
    </source>
</reference>
<dbReference type="EMBL" id="DVLC01000064">
    <property type="protein sequence ID" value="HIT46874.1"/>
    <property type="molecule type" value="Genomic_DNA"/>
</dbReference>
<dbReference type="InterPro" id="IPR011044">
    <property type="entry name" value="Quino_amine_DH_bsu"/>
</dbReference>
<name>A0A9D1GN85_9BACT</name>
<dbReference type="Proteomes" id="UP000886881">
    <property type="component" value="Unassembled WGS sequence"/>
</dbReference>
<dbReference type="Pfam" id="PF15869">
    <property type="entry name" value="TolB_like"/>
    <property type="match status" value="1"/>
</dbReference>